<evidence type="ECO:0000256" key="1">
    <source>
        <dbReference type="SAM" id="MobiDB-lite"/>
    </source>
</evidence>
<keyword evidence="2" id="KW-1133">Transmembrane helix</keyword>
<keyword evidence="4" id="KW-1185">Reference proteome</keyword>
<dbReference type="SUPFAM" id="SSF52540">
    <property type="entry name" value="P-loop containing nucleoside triphosphate hydrolases"/>
    <property type="match status" value="1"/>
</dbReference>
<feature type="compositionally biased region" description="Low complexity" evidence="1">
    <location>
        <begin position="609"/>
        <end position="632"/>
    </location>
</feature>
<evidence type="ECO:0000256" key="2">
    <source>
        <dbReference type="SAM" id="Phobius"/>
    </source>
</evidence>
<comment type="caution">
    <text evidence="3">The sequence shown here is derived from an EMBL/GenBank/DDBJ whole genome shotgun (WGS) entry which is preliminary data.</text>
</comment>
<feature type="transmembrane region" description="Helical" evidence="2">
    <location>
        <begin position="556"/>
        <end position="579"/>
    </location>
</feature>
<feature type="compositionally biased region" description="Polar residues" evidence="1">
    <location>
        <begin position="663"/>
        <end position="672"/>
    </location>
</feature>
<feature type="region of interest" description="Disordered" evidence="1">
    <location>
        <begin position="580"/>
        <end position="751"/>
    </location>
</feature>
<keyword evidence="2" id="KW-0472">Membrane</keyword>
<proteinExistence type="predicted"/>
<protein>
    <recommendedName>
        <fullName evidence="5">AAA family ATPase</fullName>
    </recommendedName>
</protein>
<evidence type="ECO:0008006" key="5">
    <source>
        <dbReference type="Google" id="ProtNLM"/>
    </source>
</evidence>
<feature type="compositionally biased region" description="Low complexity" evidence="1">
    <location>
        <begin position="688"/>
        <end position="700"/>
    </location>
</feature>
<keyword evidence="2" id="KW-0812">Transmembrane</keyword>
<gene>
    <name evidence="3" type="ORF">GCM10010430_58080</name>
</gene>
<reference evidence="4" key="1">
    <citation type="journal article" date="2019" name="Int. J. Syst. Evol. Microbiol.">
        <title>The Global Catalogue of Microorganisms (GCM) 10K type strain sequencing project: providing services to taxonomists for standard genome sequencing and annotation.</title>
        <authorList>
            <consortium name="The Broad Institute Genomics Platform"/>
            <consortium name="The Broad Institute Genome Sequencing Center for Infectious Disease"/>
            <person name="Wu L."/>
            <person name="Ma J."/>
        </authorList>
    </citation>
    <scope>NUCLEOTIDE SEQUENCE [LARGE SCALE GENOMIC DNA]</scope>
    <source>
        <strain evidence="4">JCM 7356</strain>
    </source>
</reference>
<dbReference type="InterPro" id="IPR027417">
    <property type="entry name" value="P-loop_NTPase"/>
</dbReference>
<feature type="region of interest" description="Disordered" evidence="1">
    <location>
        <begin position="9"/>
        <end position="43"/>
    </location>
</feature>
<evidence type="ECO:0000313" key="4">
    <source>
        <dbReference type="Proteomes" id="UP001500305"/>
    </source>
</evidence>
<dbReference type="EMBL" id="BAAATR010000032">
    <property type="protein sequence ID" value="GAA2265549.1"/>
    <property type="molecule type" value="Genomic_DNA"/>
</dbReference>
<sequence length="751" mass="77135">MVSGSLLLTIGGPDGSEARPCPEDWRPSPRRRGGAGAPAGAQRFGRASAEALLLDRETEVAELLRLLSEGRSVRLVGQPGSGRSALLAAVGDAAADIAPDGVVRLSGYRRTAQDLLQDLFAATHHNPGYRPDHHQLPALLAPVGAIVVIDDVEPSGEELEELLATAPDCAFLITVAPDSPPPVPGSRLEDRPVAGLSRPACLGLVARLAGRPLEEHERSWVVDLWFESEGLPLRFVQAAALLRRRDAEVDGLVAARQERHSVFGLVNELPEPEDPAELESELRRTVRLPSVAESASPAVRLAEGLSESAQAVLRLAVAFGGELPTAPHLPALIDEDLGESVLRELADCGLSVPIGGHHRLSSGVLDLLAPHWAPGTVAHGAARHFSWWVGHGSVDLGQIAAEAEVVIGALLADRAAGRWQEVLQLARAAAPALALALRWGAWERVLELGLEAAQSLGSTVDQAHFRQELGVLAFCEGAPERARAELETAVTLRAASGEARGSAAARRMLDLMRAQTVQLPVVESAPEADGRRPGIRAIAVPRRFRNARVPERTRRAVLAVGTAVLALSVLGTAVGLSLAGSHSDRTRTVQPGGSLEETPLTDNLPTAGSTTAGPHPSAPAGGRAPAGGTAVPGPGGTGAAGTKGGGTGHGGSHRPTGGDGPGTSATDPSSGETWGPSPTHRPGGGGTPSPTGGPSTGPSPDHSPDHSPDPGPSKSTSAPPTTDPSPTKSQTDPPSSAPSTPKTSGSASGTP</sequence>
<feature type="compositionally biased region" description="Low complexity" evidence="1">
    <location>
        <begin position="712"/>
        <end position="751"/>
    </location>
</feature>
<evidence type="ECO:0000313" key="3">
    <source>
        <dbReference type="EMBL" id="GAA2265549.1"/>
    </source>
</evidence>
<organism evidence="3 4">
    <name type="scientific">Kitasatospora cystarginea</name>
    <dbReference type="NCBI Taxonomy" id="58350"/>
    <lineage>
        <taxon>Bacteria</taxon>
        <taxon>Bacillati</taxon>
        <taxon>Actinomycetota</taxon>
        <taxon>Actinomycetes</taxon>
        <taxon>Kitasatosporales</taxon>
        <taxon>Streptomycetaceae</taxon>
        <taxon>Kitasatospora</taxon>
    </lineage>
</organism>
<dbReference type="Proteomes" id="UP001500305">
    <property type="component" value="Unassembled WGS sequence"/>
</dbReference>
<accession>A0ABP5RKX6</accession>
<feature type="compositionally biased region" description="Basic and acidic residues" evidence="1">
    <location>
        <begin position="16"/>
        <end position="27"/>
    </location>
</feature>
<name>A0ABP5RKX6_9ACTN</name>
<feature type="compositionally biased region" description="Gly residues" evidence="1">
    <location>
        <begin position="633"/>
        <end position="650"/>
    </location>
</feature>